<evidence type="ECO:0000313" key="2">
    <source>
        <dbReference type="EMBL" id="JAP89597.1"/>
    </source>
</evidence>
<gene>
    <name evidence="2" type="ORF">TPC1_30908</name>
</gene>
<feature type="coiled-coil region" evidence="1">
    <location>
        <begin position="84"/>
        <end position="268"/>
    </location>
</feature>
<evidence type="ECO:0000256" key="1">
    <source>
        <dbReference type="SAM" id="Coils"/>
    </source>
</evidence>
<dbReference type="EMBL" id="GDID01007009">
    <property type="protein sequence ID" value="JAP89597.1"/>
    <property type="molecule type" value="Transcribed_RNA"/>
</dbReference>
<feature type="coiled-coil region" evidence="1">
    <location>
        <begin position="9"/>
        <end position="36"/>
    </location>
</feature>
<protein>
    <submittedName>
        <fullName evidence="2">Uncharacterized protein</fullName>
    </submittedName>
</protein>
<name>A0A146JYI7_9EUKA</name>
<reference evidence="2" key="1">
    <citation type="submission" date="2015-07" db="EMBL/GenBank/DDBJ databases">
        <title>Adaptation to a free-living lifestyle via gene acquisitions in the diplomonad Trepomonas sp. PC1.</title>
        <authorList>
            <person name="Xu F."/>
            <person name="Jerlstrom-Hultqvist J."/>
            <person name="Kolisko M."/>
            <person name="Simpson A.G.B."/>
            <person name="Roger A.J."/>
            <person name="Svard S.G."/>
            <person name="Andersson J.O."/>
        </authorList>
    </citation>
    <scope>NUCLEOTIDE SEQUENCE</scope>
    <source>
        <strain evidence="2">PC1</strain>
    </source>
</reference>
<feature type="non-terminal residue" evidence="2">
    <location>
        <position position="1"/>
    </location>
</feature>
<dbReference type="AlphaFoldDB" id="A0A146JYI7"/>
<feature type="coiled-coil region" evidence="1">
    <location>
        <begin position="302"/>
        <end position="427"/>
    </location>
</feature>
<organism evidence="2">
    <name type="scientific">Trepomonas sp. PC1</name>
    <dbReference type="NCBI Taxonomy" id="1076344"/>
    <lineage>
        <taxon>Eukaryota</taxon>
        <taxon>Metamonada</taxon>
        <taxon>Diplomonadida</taxon>
        <taxon>Hexamitidae</taxon>
        <taxon>Hexamitinae</taxon>
        <taxon>Trepomonas</taxon>
    </lineage>
</organism>
<sequence length="450" mass="52718">KQPFEVKQIAYYKQKLDLYQLENEKLRKLIDSLNSVALTESVKQLDSQILQTQQIAESGSVEESQLKSQLIQEKQLQIKLRNQINQQNIEILQLRELIESSRQKSPRVEVAPIRSHLDDQLTDRRITELQQQLDQCQLELANQQTEIQQKADKQLQNTLAQLQEQQTSNRFLKAQLESEKKKILLLEDQLKACQQNTVQKPAEPTNEQIAKLNMVVRSLETQKNKLQTEMQKSKLQSENELKKLQNQLNETLQQQEKLQTSLQLQQNKVYNAANLQKAFLKKLQSILNIAEEPEKFEKESTNQKIESLIHKLIAENQNYKNQQAQDLSKIQNLEQTLKKERKTVDQKDIKEMTTTQRVFELEMQIQMLNEQIEILKTHNENLKLENQSLEELDKQNQEVAERFNNVVEQQKKTIQDLQEQVSMSQQHPISPIQVALSTVMPPQQKIQPKK</sequence>
<proteinExistence type="predicted"/>
<keyword evidence="1" id="KW-0175">Coiled coil</keyword>
<accession>A0A146JYI7</accession>